<dbReference type="AlphaFoldDB" id="A0A8H7WKG3"/>
<dbReference type="PROSITE" id="PS51855">
    <property type="entry name" value="MGS"/>
    <property type="match status" value="1"/>
</dbReference>
<dbReference type="Gene3D" id="3.40.50.1380">
    <property type="entry name" value="Methylglyoxal synthase-like domain"/>
    <property type="match status" value="1"/>
</dbReference>
<sequence length="781" mass="87444">MAFEAATILQFVLLAAWACLNDTHVNQKHVLFGQYFPTQADLDDIASLISLVFAPGLFEVLRAATPPTIAYFKTLPTSDYRRWAIYAIVLEKAGSRPRLYIGSGTGSRDGVHTRLLQYDNLGALPRYVSSSIDEGYTIVHEGLLCWIPIPDVQLQPVIRLLFLLLESTFAYIFWAMKAKISDYGMAHICLWDRTSLEYDGLCSHPSLKEGLRGDFGLSAEEIEVLDAQRKQICAEKQSVRSANWYYSKMANNRDEFLDHVLETNTAWREANYDRYMDNHRNYIANVRESKKYHCEVCNFTTGHKALLDTHNQTPRHLSKVKNLERDLATKPYTCHTCRFATKKKMGLTRHRTNPVDIDNAEDRQKFSEILDSIGLDQPAWKELTSVAEAEKFASSVGYPVLVRPSYVLSGAAMTVIRTQEDLKEKLEAASNVSPDHPVVITKFIEGAEEIDVDSVASNGELIVHAVSEHVEQAGVHSGDATLILPPATLDQTTMDRVKEIAVKVAKAFKITGPFNMQIIKAEDPNGGLPQLKVIECNLRASRSFPFVSKVLGLNFVSVATKALVGTDVPAPVDLMAIKRDYLATKVPQFSWTRLAGADPFLGVEMSSTGEIACFGKDLVEAYWASLQSTMNFRMPEPGEGLLFGGDVSKAYLANIVDYLSPLGYKLYAAEKEVKEFLESTAKNNVNVEIIEFPTEDKRALREVFQKYDIRGVFNLAQARGKTVLDVDYVMRRNAVDFGVPLFMEPKTAELFARCMSEKLPRKEGIPGEVRRWSDFIGGKPL</sequence>
<evidence type="ECO:0000256" key="11">
    <source>
        <dbReference type="ARBA" id="ARBA00068891"/>
    </source>
</evidence>
<dbReference type="GO" id="GO:0046872">
    <property type="term" value="F:metal ion binding"/>
    <property type="evidence" value="ECO:0007669"/>
    <property type="project" value="InterPro"/>
</dbReference>
<dbReference type="Gene3D" id="3.30.470.20">
    <property type="entry name" value="ATP-grasp fold, B domain"/>
    <property type="match status" value="1"/>
</dbReference>
<keyword evidence="2 12" id="KW-0547">Nucleotide-binding</keyword>
<dbReference type="CDD" id="cd01423">
    <property type="entry name" value="MGS_CPS_I_III"/>
    <property type="match status" value="1"/>
</dbReference>
<comment type="catalytic activity">
    <reaction evidence="10">
        <text>hydrogencarbonate + L-glutamine + 2 ATP + H2O = carbamoyl phosphate + L-glutamate + 2 ADP + phosphate + 2 H(+)</text>
        <dbReference type="Rhea" id="RHEA:18633"/>
        <dbReference type="ChEBI" id="CHEBI:15377"/>
        <dbReference type="ChEBI" id="CHEBI:15378"/>
        <dbReference type="ChEBI" id="CHEBI:17544"/>
        <dbReference type="ChEBI" id="CHEBI:29985"/>
        <dbReference type="ChEBI" id="CHEBI:30616"/>
        <dbReference type="ChEBI" id="CHEBI:43474"/>
        <dbReference type="ChEBI" id="CHEBI:58228"/>
        <dbReference type="ChEBI" id="CHEBI:58359"/>
        <dbReference type="ChEBI" id="CHEBI:456216"/>
        <dbReference type="EC" id="6.3.5.5"/>
    </reaction>
</comment>
<keyword evidence="3 12" id="KW-0067">ATP-binding</keyword>
<keyword evidence="13" id="KW-0732">Signal</keyword>
<gene>
    <name evidence="16" type="ORF">IFR04_000027</name>
</gene>
<evidence type="ECO:0000256" key="8">
    <source>
        <dbReference type="ARBA" id="ARBA00044334"/>
    </source>
</evidence>
<dbReference type="Gene3D" id="3.30.1490.20">
    <property type="entry name" value="ATP-grasp fold, A domain"/>
    <property type="match status" value="1"/>
</dbReference>
<accession>A0A8H7WKG3</accession>
<dbReference type="Pfam" id="PF02786">
    <property type="entry name" value="CPSase_L_D2"/>
    <property type="match status" value="1"/>
</dbReference>
<dbReference type="PANTHER" id="PTHR11405:SF53">
    <property type="entry name" value="CARBAMOYL-PHOSPHATE SYNTHASE [AMMONIA], MITOCHONDRIAL"/>
    <property type="match status" value="1"/>
</dbReference>
<evidence type="ECO:0000256" key="4">
    <source>
        <dbReference type="ARBA" id="ARBA00044031"/>
    </source>
</evidence>
<evidence type="ECO:0000313" key="17">
    <source>
        <dbReference type="Proteomes" id="UP000664132"/>
    </source>
</evidence>
<evidence type="ECO:0000259" key="15">
    <source>
        <dbReference type="PROSITE" id="PS51855"/>
    </source>
</evidence>
<dbReference type="FunFam" id="3.40.50.1380:FF:000015">
    <property type="entry name" value="Carbamoyl-phosphate synthase arginine-specific large chain"/>
    <property type="match status" value="1"/>
</dbReference>
<name>A0A8H7WKG3_9HELO</name>
<evidence type="ECO:0000256" key="7">
    <source>
        <dbReference type="ARBA" id="ARBA00044318"/>
    </source>
</evidence>
<protein>
    <recommendedName>
        <fullName evidence="11">Carbamoyl phosphate synthase arginine-specific large chain, mitochondrial</fullName>
        <ecNumber evidence="5">6.3.4.16</ecNumber>
    </recommendedName>
    <alternativeName>
        <fullName evidence="7">Ammonium-dependent carbamoyl phosphate synthetase</fullName>
    </alternativeName>
    <alternativeName>
        <fullName evidence="6">Arginine-specific carbamoyl phosphate synthetase, ammonia chain</fullName>
    </alternativeName>
    <alternativeName>
        <fullName evidence="8">Glutamine-dependent carbamoyl phosphate synthetase</fullName>
    </alternativeName>
</protein>
<dbReference type="InterPro" id="IPR036914">
    <property type="entry name" value="MGS-like_dom_sf"/>
</dbReference>
<dbReference type="PANTHER" id="PTHR11405">
    <property type="entry name" value="CARBAMOYLTRANSFERASE FAMILY MEMBER"/>
    <property type="match status" value="1"/>
</dbReference>
<comment type="catalytic activity">
    <reaction evidence="9">
        <text>hydrogencarbonate + NH4(+) + 2 ATP = carbamoyl phosphate + 2 ADP + phosphate + 2 H(+)</text>
        <dbReference type="Rhea" id="RHEA:18029"/>
        <dbReference type="ChEBI" id="CHEBI:15378"/>
        <dbReference type="ChEBI" id="CHEBI:17544"/>
        <dbReference type="ChEBI" id="CHEBI:28938"/>
        <dbReference type="ChEBI" id="CHEBI:30616"/>
        <dbReference type="ChEBI" id="CHEBI:43474"/>
        <dbReference type="ChEBI" id="CHEBI:58228"/>
        <dbReference type="ChEBI" id="CHEBI:456216"/>
        <dbReference type="EC" id="6.3.4.16"/>
    </reaction>
</comment>
<evidence type="ECO:0000256" key="12">
    <source>
        <dbReference type="PROSITE-ProRule" id="PRU00409"/>
    </source>
</evidence>
<dbReference type="Proteomes" id="UP000664132">
    <property type="component" value="Unassembled WGS sequence"/>
</dbReference>
<dbReference type="FunFam" id="3.30.470.20:FF:000004">
    <property type="entry name" value="Carbamoyl-phosphate synthase (glutamine-hydrolyzing)"/>
    <property type="match status" value="1"/>
</dbReference>
<evidence type="ECO:0000256" key="2">
    <source>
        <dbReference type="ARBA" id="ARBA00022741"/>
    </source>
</evidence>
<dbReference type="PROSITE" id="PS50975">
    <property type="entry name" value="ATP_GRASP"/>
    <property type="match status" value="1"/>
</dbReference>
<dbReference type="PROSITE" id="PS00867">
    <property type="entry name" value="CPSASE_2"/>
    <property type="match status" value="1"/>
</dbReference>
<dbReference type="PRINTS" id="PR00098">
    <property type="entry name" value="CPSASE"/>
</dbReference>
<feature type="domain" description="ATP-grasp" evidence="14">
    <location>
        <begin position="367"/>
        <end position="564"/>
    </location>
</feature>
<dbReference type="GO" id="GO:0004088">
    <property type="term" value="F:carbamoyl-phosphate synthase (glutamine-hydrolyzing) activity"/>
    <property type="evidence" value="ECO:0007669"/>
    <property type="project" value="UniProtKB-EC"/>
</dbReference>
<dbReference type="GO" id="GO:0004087">
    <property type="term" value="F:carbamoyl-phosphate synthase (ammonia) activity"/>
    <property type="evidence" value="ECO:0007669"/>
    <property type="project" value="UniProtKB-EC"/>
</dbReference>
<reference evidence="16" key="1">
    <citation type="submission" date="2021-02" db="EMBL/GenBank/DDBJ databases">
        <title>Genome sequence Cadophora malorum strain M34.</title>
        <authorList>
            <person name="Stefanovic E."/>
            <person name="Vu D."/>
            <person name="Scully C."/>
            <person name="Dijksterhuis J."/>
            <person name="Roader J."/>
            <person name="Houbraken J."/>
        </authorList>
    </citation>
    <scope>NUCLEOTIDE SEQUENCE</scope>
    <source>
        <strain evidence="16">M34</strain>
    </source>
</reference>
<evidence type="ECO:0000256" key="13">
    <source>
        <dbReference type="SAM" id="SignalP"/>
    </source>
</evidence>
<feature type="chain" id="PRO_5034078740" description="Carbamoyl phosphate synthase arginine-specific large chain, mitochondrial" evidence="13">
    <location>
        <begin position="19"/>
        <end position="781"/>
    </location>
</feature>
<evidence type="ECO:0000256" key="6">
    <source>
        <dbReference type="ARBA" id="ARBA00044249"/>
    </source>
</evidence>
<dbReference type="InterPro" id="IPR011607">
    <property type="entry name" value="MGS-like_dom"/>
</dbReference>
<evidence type="ECO:0000256" key="5">
    <source>
        <dbReference type="ARBA" id="ARBA00044063"/>
    </source>
</evidence>
<dbReference type="Gene3D" id="3.30.160.60">
    <property type="entry name" value="Classic Zinc Finger"/>
    <property type="match status" value="1"/>
</dbReference>
<evidence type="ECO:0000313" key="16">
    <source>
        <dbReference type="EMBL" id="KAG4426596.1"/>
    </source>
</evidence>
<keyword evidence="1" id="KW-0436">Ligase</keyword>
<dbReference type="GO" id="GO:0005737">
    <property type="term" value="C:cytoplasm"/>
    <property type="evidence" value="ECO:0007669"/>
    <property type="project" value="TreeGrafter"/>
</dbReference>
<feature type="signal peptide" evidence="13">
    <location>
        <begin position="1"/>
        <end position="18"/>
    </location>
</feature>
<dbReference type="GO" id="GO:0005524">
    <property type="term" value="F:ATP binding"/>
    <property type="evidence" value="ECO:0007669"/>
    <property type="project" value="UniProtKB-UniRule"/>
</dbReference>
<dbReference type="InterPro" id="IPR011761">
    <property type="entry name" value="ATP-grasp"/>
</dbReference>
<proteinExistence type="predicted"/>
<evidence type="ECO:0000256" key="9">
    <source>
        <dbReference type="ARBA" id="ARBA00047359"/>
    </source>
</evidence>
<evidence type="ECO:0000259" key="14">
    <source>
        <dbReference type="PROSITE" id="PS50975"/>
    </source>
</evidence>
<dbReference type="InterPro" id="IPR013815">
    <property type="entry name" value="ATP_grasp_subdomain_1"/>
</dbReference>
<evidence type="ECO:0000256" key="10">
    <source>
        <dbReference type="ARBA" id="ARBA00048816"/>
    </source>
</evidence>
<comment type="caution">
    <text evidence="16">The sequence shown here is derived from an EMBL/GenBank/DDBJ whole genome shotgun (WGS) entry which is preliminary data.</text>
</comment>
<dbReference type="InterPro" id="IPR005483">
    <property type="entry name" value="CPSase_dom"/>
</dbReference>
<dbReference type="SUPFAM" id="SSF56059">
    <property type="entry name" value="Glutathione synthetase ATP-binding domain-like"/>
    <property type="match status" value="1"/>
</dbReference>
<dbReference type="FunFam" id="3.30.1490.20:FF:000001">
    <property type="entry name" value="Carbamoyl-phosphate synthase large chain"/>
    <property type="match status" value="1"/>
</dbReference>
<dbReference type="InterPro" id="IPR005479">
    <property type="entry name" value="CPAse_ATP-bd"/>
</dbReference>
<feature type="domain" description="MGS-like" evidence="15">
    <location>
        <begin position="632"/>
        <end position="781"/>
    </location>
</feature>
<keyword evidence="17" id="KW-1185">Reference proteome</keyword>
<dbReference type="OrthoDB" id="1924069at2759"/>
<dbReference type="EMBL" id="JAFJYH010000001">
    <property type="protein sequence ID" value="KAG4426596.1"/>
    <property type="molecule type" value="Genomic_DNA"/>
</dbReference>
<dbReference type="PROSITE" id="PS00866">
    <property type="entry name" value="CPSASE_1"/>
    <property type="match status" value="1"/>
</dbReference>
<evidence type="ECO:0000256" key="1">
    <source>
        <dbReference type="ARBA" id="ARBA00022598"/>
    </source>
</evidence>
<dbReference type="SUPFAM" id="SSF52335">
    <property type="entry name" value="Methylglyoxal synthase-like"/>
    <property type="match status" value="1"/>
</dbReference>
<dbReference type="EC" id="6.3.4.16" evidence="5"/>
<organism evidence="16 17">
    <name type="scientific">Cadophora malorum</name>
    <dbReference type="NCBI Taxonomy" id="108018"/>
    <lineage>
        <taxon>Eukaryota</taxon>
        <taxon>Fungi</taxon>
        <taxon>Dikarya</taxon>
        <taxon>Ascomycota</taxon>
        <taxon>Pezizomycotina</taxon>
        <taxon>Leotiomycetes</taxon>
        <taxon>Helotiales</taxon>
        <taxon>Ploettnerulaceae</taxon>
        <taxon>Cadophora</taxon>
    </lineage>
</organism>
<comment type="subunit">
    <text evidence="4">Heterodimer composed of 2 chains; the small (or glutamine) chain promotes the hydrolysis of glutamine to ammonia, which is used by the large (or ammonia) chain to synthesize carbamoyl phosphate.</text>
</comment>
<evidence type="ECO:0000256" key="3">
    <source>
        <dbReference type="ARBA" id="ARBA00022840"/>
    </source>
</evidence>